<sequence length="799" mass="88310">MFQHKAITCAVLSALGLSTPFSAIADTKEIEVIEVTATKRVQSIQSTPVSVQAMSDTDLKDNNIGNFDDFVRYMPNVTVGGRGPGQADVFIRGMAIQPISVMLSGAQGTSPNVALYIDEQPVTAPGRNLDVYATDLERIEVLAGPQGTLFGASSQAGTVRYITKKPDTDTFEAGFTSGIANTHKGEMSTNVEGFINLPITDDLAFRAALYSVNKGGYIDNVAGEFTLDPNINTEVADSVKGLGEDTVYQSTNNTALVEKDFNDSFYKGARLGLKYDINSDWELLVQHAQQELGADGVFDYDPEVGDLKVQRYFPDKLRDEFSQTSWTVTGTVNDLELVYTGAFLDREVEQAIDYTGYNNSGAFIPWYTCSYASEEVSYRECLDPTKGFKGKQDQTRITHEFRIATDAGQPLRFIGGIYYDDFEIETQDDFVYQATPQLGFVPNAPIAGANNINPNARAPGVAFFNDITRTEEQIAVFGELSYDLTDNLTVTAGLRWYEIESDFTGSSNFAEKGVDGDSGRDYDSSGGHSDKPLKSDDTISKFNISYQATDNILLYATYSEGFRPGGFNRGGGIASANPAFPDVEVTYDTDDVTNYEFGWKAMLLDNTLRFNANLYYIEWDDMQVSRFDPVNVSILTFIENAADSEIKGFEGDIAWQATDNLTLLGAFSYNDTELTALNAQVIEMAPIGSSLPLTPEFQGNLRARYDWEVGEYMVNWQVAGQYAGSSYSSIVDSERQKQDSYSLLNASIGIEKESWSAKIYIDNLTDKRAELFINNQDDIPRVSTNRPRTMGLSFTYTYY</sequence>
<dbReference type="InterPro" id="IPR012910">
    <property type="entry name" value="Plug_dom"/>
</dbReference>
<evidence type="ECO:0000256" key="10">
    <source>
        <dbReference type="ARBA" id="ARBA00023237"/>
    </source>
</evidence>
<dbReference type="Pfam" id="PF00593">
    <property type="entry name" value="TonB_dep_Rec_b-barrel"/>
    <property type="match status" value="1"/>
</dbReference>
<dbReference type="KEGG" id="tact:SG35_025815"/>
<dbReference type="GO" id="GO:0009279">
    <property type="term" value="C:cell outer membrane"/>
    <property type="evidence" value="ECO:0007669"/>
    <property type="project" value="UniProtKB-SubCell"/>
</dbReference>
<evidence type="ECO:0000256" key="11">
    <source>
        <dbReference type="PROSITE-ProRule" id="PRU01360"/>
    </source>
</evidence>
<dbReference type="AlphaFoldDB" id="A0AAE9YPH1"/>
<keyword evidence="9 11" id="KW-0472">Membrane</keyword>
<evidence type="ECO:0000256" key="2">
    <source>
        <dbReference type="ARBA" id="ARBA00022448"/>
    </source>
</evidence>
<proteinExistence type="inferred from homology"/>
<feature type="compositionally biased region" description="Basic and acidic residues" evidence="13">
    <location>
        <begin position="512"/>
        <end position="534"/>
    </location>
</feature>
<evidence type="ECO:0000313" key="18">
    <source>
        <dbReference type="Proteomes" id="UP000032568"/>
    </source>
</evidence>
<feature type="domain" description="TonB-dependent receptor plug" evidence="16">
    <location>
        <begin position="44"/>
        <end position="158"/>
    </location>
</feature>
<keyword evidence="6" id="KW-0408">Iron</keyword>
<keyword evidence="3 11" id="KW-1134">Transmembrane beta strand</keyword>
<keyword evidence="2 11" id="KW-0813">Transport</keyword>
<feature type="chain" id="PRO_5042159322" evidence="14">
    <location>
        <begin position="26"/>
        <end position="799"/>
    </location>
</feature>
<feature type="domain" description="TonB-dependent receptor-like beta-barrel" evidence="15">
    <location>
        <begin position="452"/>
        <end position="764"/>
    </location>
</feature>
<keyword evidence="5 11" id="KW-0812">Transmembrane</keyword>
<evidence type="ECO:0000256" key="6">
    <source>
        <dbReference type="ARBA" id="ARBA00023004"/>
    </source>
</evidence>
<evidence type="ECO:0000256" key="1">
    <source>
        <dbReference type="ARBA" id="ARBA00004571"/>
    </source>
</evidence>
<keyword evidence="10 11" id="KW-0998">Cell outer membrane</keyword>
<dbReference type="InterPro" id="IPR039426">
    <property type="entry name" value="TonB-dep_rcpt-like"/>
</dbReference>
<feature type="region of interest" description="Disordered" evidence="13">
    <location>
        <begin position="508"/>
        <end position="534"/>
    </location>
</feature>
<dbReference type="PANTHER" id="PTHR32552:SF81">
    <property type="entry name" value="TONB-DEPENDENT OUTER MEMBRANE RECEPTOR"/>
    <property type="match status" value="1"/>
</dbReference>
<evidence type="ECO:0000256" key="12">
    <source>
        <dbReference type="RuleBase" id="RU003357"/>
    </source>
</evidence>
<evidence type="ECO:0000313" key="17">
    <source>
        <dbReference type="EMBL" id="WDD98625.1"/>
    </source>
</evidence>
<keyword evidence="18" id="KW-1185">Reference proteome</keyword>
<dbReference type="EMBL" id="CP059735">
    <property type="protein sequence ID" value="WDD98625.1"/>
    <property type="molecule type" value="Genomic_DNA"/>
</dbReference>
<comment type="subcellular location">
    <subcellularLocation>
        <location evidence="1 11">Cell outer membrane</location>
        <topology evidence="1 11">Multi-pass membrane protein</topology>
    </subcellularLocation>
</comment>
<evidence type="ECO:0000256" key="4">
    <source>
        <dbReference type="ARBA" id="ARBA00022496"/>
    </source>
</evidence>
<dbReference type="PROSITE" id="PS52016">
    <property type="entry name" value="TONB_DEPENDENT_REC_3"/>
    <property type="match status" value="1"/>
</dbReference>
<dbReference type="Gene3D" id="2.40.170.20">
    <property type="entry name" value="TonB-dependent receptor, beta-barrel domain"/>
    <property type="match status" value="1"/>
</dbReference>
<keyword evidence="7" id="KW-0406">Ion transport</keyword>
<evidence type="ECO:0000256" key="7">
    <source>
        <dbReference type="ARBA" id="ARBA00023065"/>
    </source>
</evidence>
<comment type="similarity">
    <text evidence="11 12">Belongs to the TonB-dependent receptor family.</text>
</comment>
<evidence type="ECO:0000259" key="15">
    <source>
        <dbReference type="Pfam" id="PF00593"/>
    </source>
</evidence>
<feature type="signal peptide" evidence="14">
    <location>
        <begin position="1"/>
        <end position="25"/>
    </location>
</feature>
<dbReference type="SUPFAM" id="SSF56935">
    <property type="entry name" value="Porins"/>
    <property type="match status" value="1"/>
</dbReference>
<keyword evidence="4" id="KW-0410">Iron transport</keyword>
<gene>
    <name evidence="17" type="ORF">SG35_025815</name>
</gene>
<evidence type="ECO:0000256" key="13">
    <source>
        <dbReference type="SAM" id="MobiDB-lite"/>
    </source>
</evidence>
<accession>A0AAE9YPH1</accession>
<reference evidence="17 18" key="2">
    <citation type="journal article" date="2022" name="Mar. Drugs">
        <title>Bioassay-Guided Fractionation Leads to the Detection of Cholic Acid Generated by the Rare Thalassomonas sp.</title>
        <authorList>
            <person name="Pheiffer F."/>
            <person name="Schneider Y.K."/>
            <person name="Hansen E.H."/>
            <person name="Andersen J.H."/>
            <person name="Isaksson J."/>
            <person name="Busche T."/>
            <person name="R C."/>
            <person name="Kalinowski J."/>
            <person name="Zyl L.V."/>
            <person name="Trindade M."/>
        </authorList>
    </citation>
    <scope>NUCLEOTIDE SEQUENCE [LARGE SCALE GENOMIC DNA]</scope>
    <source>
        <strain evidence="17 18">A5K-106</strain>
    </source>
</reference>
<dbReference type="Proteomes" id="UP000032568">
    <property type="component" value="Chromosome"/>
</dbReference>
<keyword evidence="17" id="KW-0675">Receptor</keyword>
<evidence type="ECO:0000256" key="9">
    <source>
        <dbReference type="ARBA" id="ARBA00023136"/>
    </source>
</evidence>
<dbReference type="GO" id="GO:0006826">
    <property type="term" value="P:iron ion transport"/>
    <property type="evidence" value="ECO:0007669"/>
    <property type="project" value="UniProtKB-KW"/>
</dbReference>
<evidence type="ECO:0000256" key="8">
    <source>
        <dbReference type="ARBA" id="ARBA00023077"/>
    </source>
</evidence>
<evidence type="ECO:0000256" key="3">
    <source>
        <dbReference type="ARBA" id="ARBA00022452"/>
    </source>
</evidence>
<evidence type="ECO:0000256" key="14">
    <source>
        <dbReference type="SAM" id="SignalP"/>
    </source>
</evidence>
<protein>
    <submittedName>
        <fullName evidence="17">TonB-dependent receptor</fullName>
    </submittedName>
</protein>
<dbReference type="Pfam" id="PF07715">
    <property type="entry name" value="Plug"/>
    <property type="match status" value="1"/>
</dbReference>
<evidence type="ECO:0000259" key="16">
    <source>
        <dbReference type="Pfam" id="PF07715"/>
    </source>
</evidence>
<dbReference type="InterPro" id="IPR036942">
    <property type="entry name" value="Beta-barrel_TonB_sf"/>
</dbReference>
<dbReference type="InterPro" id="IPR000531">
    <property type="entry name" value="Beta-barrel_TonB"/>
</dbReference>
<reference evidence="17 18" key="1">
    <citation type="journal article" date="2015" name="Genome Announc.">
        <title>Draft Genome Sequences of Marine Isolates of Thalassomonas viridans and Thalassomonas actiniarum.</title>
        <authorList>
            <person name="Olonade I."/>
            <person name="van Zyl L.J."/>
            <person name="Trindade M."/>
        </authorList>
    </citation>
    <scope>NUCLEOTIDE SEQUENCE [LARGE SCALE GENOMIC DNA]</scope>
    <source>
        <strain evidence="17 18">A5K-106</strain>
    </source>
</reference>
<keyword evidence="8 12" id="KW-0798">TonB box</keyword>
<dbReference type="PANTHER" id="PTHR32552">
    <property type="entry name" value="FERRICHROME IRON RECEPTOR-RELATED"/>
    <property type="match status" value="1"/>
</dbReference>
<name>A0AAE9YPH1_9GAMM</name>
<organism evidence="17 18">
    <name type="scientific">Thalassomonas actiniarum</name>
    <dbReference type="NCBI Taxonomy" id="485447"/>
    <lineage>
        <taxon>Bacteria</taxon>
        <taxon>Pseudomonadati</taxon>
        <taxon>Pseudomonadota</taxon>
        <taxon>Gammaproteobacteria</taxon>
        <taxon>Alteromonadales</taxon>
        <taxon>Colwelliaceae</taxon>
        <taxon>Thalassomonas</taxon>
    </lineage>
</organism>
<keyword evidence="14" id="KW-0732">Signal</keyword>
<evidence type="ECO:0000256" key="5">
    <source>
        <dbReference type="ARBA" id="ARBA00022692"/>
    </source>
</evidence>
<dbReference type="RefSeq" id="WP_053043052.1">
    <property type="nucleotide sequence ID" value="NZ_CP059735.1"/>
</dbReference>